<proteinExistence type="predicted"/>
<sequence length="150" mass="16730">MSNVECRLVQCILRLGGLKLISSTRTNHSALFPSSLNWPSELIRTFHDRQSTASTKLGLGLGVQSTSGISRLSTDGTDIHDRHALSETPSPPFQPWAIAVLPVVCSLIRLPVRLRTCWSMHDLQYLERYFPFISASYSVLRAQKSIMSTT</sequence>
<name>A0A9P6EJC7_9AGAR</name>
<dbReference type="EMBL" id="MU157841">
    <property type="protein sequence ID" value="KAF9530145.1"/>
    <property type="molecule type" value="Genomic_DNA"/>
</dbReference>
<evidence type="ECO:0000313" key="2">
    <source>
        <dbReference type="Proteomes" id="UP000807306"/>
    </source>
</evidence>
<dbReference type="AlphaFoldDB" id="A0A9P6EJC7"/>
<evidence type="ECO:0000313" key="1">
    <source>
        <dbReference type="EMBL" id="KAF9530145.1"/>
    </source>
</evidence>
<reference evidence="1" key="1">
    <citation type="submission" date="2020-11" db="EMBL/GenBank/DDBJ databases">
        <authorList>
            <consortium name="DOE Joint Genome Institute"/>
            <person name="Ahrendt S."/>
            <person name="Riley R."/>
            <person name="Andreopoulos W."/>
            <person name="Labutti K."/>
            <person name="Pangilinan J."/>
            <person name="Ruiz-Duenas F.J."/>
            <person name="Barrasa J.M."/>
            <person name="Sanchez-Garcia M."/>
            <person name="Camarero S."/>
            <person name="Miyauchi S."/>
            <person name="Serrano A."/>
            <person name="Linde D."/>
            <person name="Babiker R."/>
            <person name="Drula E."/>
            <person name="Ayuso-Fernandez I."/>
            <person name="Pacheco R."/>
            <person name="Padilla G."/>
            <person name="Ferreira P."/>
            <person name="Barriuso J."/>
            <person name="Kellner H."/>
            <person name="Castanera R."/>
            <person name="Alfaro M."/>
            <person name="Ramirez L."/>
            <person name="Pisabarro A.G."/>
            <person name="Kuo A."/>
            <person name="Tritt A."/>
            <person name="Lipzen A."/>
            <person name="He G."/>
            <person name="Yan M."/>
            <person name="Ng V."/>
            <person name="Cullen D."/>
            <person name="Martin F."/>
            <person name="Rosso M.-N."/>
            <person name="Henrissat B."/>
            <person name="Hibbett D."/>
            <person name="Martinez A.T."/>
            <person name="Grigoriev I.V."/>
        </authorList>
    </citation>
    <scope>NUCLEOTIDE SEQUENCE</scope>
    <source>
        <strain evidence="1">CBS 506.95</strain>
    </source>
</reference>
<organism evidence="1 2">
    <name type="scientific">Crepidotus variabilis</name>
    <dbReference type="NCBI Taxonomy" id="179855"/>
    <lineage>
        <taxon>Eukaryota</taxon>
        <taxon>Fungi</taxon>
        <taxon>Dikarya</taxon>
        <taxon>Basidiomycota</taxon>
        <taxon>Agaricomycotina</taxon>
        <taxon>Agaricomycetes</taxon>
        <taxon>Agaricomycetidae</taxon>
        <taxon>Agaricales</taxon>
        <taxon>Agaricineae</taxon>
        <taxon>Crepidotaceae</taxon>
        <taxon>Crepidotus</taxon>
    </lineage>
</organism>
<accession>A0A9P6EJC7</accession>
<gene>
    <name evidence="1" type="ORF">CPB83DRAFT_851038</name>
</gene>
<keyword evidence="2" id="KW-1185">Reference proteome</keyword>
<comment type="caution">
    <text evidence="1">The sequence shown here is derived from an EMBL/GenBank/DDBJ whole genome shotgun (WGS) entry which is preliminary data.</text>
</comment>
<protein>
    <submittedName>
        <fullName evidence="1">Uncharacterized protein</fullName>
    </submittedName>
</protein>
<dbReference type="Proteomes" id="UP000807306">
    <property type="component" value="Unassembled WGS sequence"/>
</dbReference>